<dbReference type="Pfam" id="PF02515">
    <property type="entry name" value="CoA_transf_3"/>
    <property type="match status" value="1"/>
</dbReference>
<accession>A0ABU7FTQ7</accession>
<dbReference type="PANTHER" id="PTHR48228">
    <property type="entry name" value="SUCCINYL-COA--D-CITRAMALATE COA-TRANSFERASE"/>
    <property type="match status" value="1"/>
</dbReference>
<sequence length="494" mass="53908">MIKTPNQIDRLLAPPATNDDFDPHLHLRELLATVDLSEADAGGAVDFIGADPILPGALRLAGGTAIALAAKSVAIAKIWQMRGGRGQDIAMDLRVAPHRLCPFYDQKWELLNGYPMNDPARIDDAFATNAFYRTADDRWVHPMGPYPKLRNDTAALLGVPERVEQVAKAIATWKADDLEQAGEEAGVIMPMLRTTEELIATEQYRDVLDSMPPVVVEKIGDSAPEPFAPDAVTPLDGIRVLGRAHIIAGAGAGRAMALHGADVLNVWDPDEYEIPRLYCTSNIGVRSTMLDLHRPEDAEVMRGLLRDADVFYANRRPGYLARHGLDAANAAQIRPGIIHASVNLNGETGPWANRVGFDQTAGSLTGVMLKEGDNGVPSLPAVPVVNDYVTAWFLQLGILHALIRRATEGGSYKVTVSLTRTALWMLQLGTFDKAYSAEIAGKAPGHEYLDPETFTAGTPLGRYRGVTEQIRMSQTPGYYTYPLIPRGSHRPEWR</sequence>
<dbReference type="InterPro" id="IPR003673">
    <property type="entry name" value="CoA-Trfase_fam_III"/>
</dbReference>
<dbReference type="SUPFAM" id="SSF89796">
    <property type="entry name" value="CoA-transferase family III (CaiB/BaiF)"/>
    <property type="match status" value="2"/>
</dbReference>
<name>A0ABU7FTQ7_9ACTN</name>
<dbReference type="Gene3D" id="3.40.50.10540">
    <property type="entry name" value="Crotonobetainyl-coa:carnitine coa-transferase, domain 1"/>
    <property type="match status" value="2"/>
</dbReference>
<dbReference type="Proteomes" id="UP001333996">
    <property type="component" value="Unassembled WGS sequence"/>
</dbReference>
<dbReference type="PANTHER" id="PTHR48228:SF4">
    <property type="entry name" value="BLR3030 PROTEIN"/>
    <property type="match status" value="1"/>
</dbReference>
<evidence type="ECO:0000313" key="1">
    <source>
        <dbReference type="EMBL" id="MED7827311.1"/>
    </source>
</evidence>
<dbReference type="GO" id="GO:0016740">
    <property type="term" value="F:transferase activity"/>
    <property type="evidence" value="ECO:0007669"/>
    <property type="project" value="UniProtKB-KW"/>
</dbReference>
<gene>
    <name evidence="1" type="ORF">VXC91_36750</name>
</gene>
<protein>
    <submittedName>
        <fullName evidence="1">CoA transferase</fullName>
    </submittedName>
</protein>
<dbReference type="InterPro" id="IPR023606">
    <property type="entry name" value="CoA-Trfase_III_dom_1_sf"/>
</dbReference>
<proteinExistence type="predicted"/>
<reference evidence="1" key="1">
    <citation type="submission" date="2024-01" db="EMBL/GenBank/DDBJ databases">
        <title>First draft genome sequence data of TA4-1, the type strain of Gram-positive actinobacterium Streptomyces chiangmaiensis.</title>
        <authorList>
            <person name="Yasawong M."/>
            <person name="Nantapong N."/>
        </authorList>
    </citation>
    <scope>NUCLEOTIDE SEQUENCE</scope>
    <source>
        <strain evidence="1">TA4-1</strain>
    </source>
</reference>
<comment type="caution">
    <text evidence="1">The sequence shown here is derived from an EMBL/GenBank/DDBJ whole genome shotgun (WGS) entry which is preliminary data.</text>
</comment>
<dbReference type="EMBL" id="JAYWVC010000221">
    <property type="protein sequence ID" value="MED7827311.1"/>
    <property type="molecule type" value="Genomic_DNA"/>
</dbReference>
<dbReference type="Gene3D" id="3.30.1540.10">
    <property type="entry name" value="formyl-coa transferase, domain 3"/>
    <property type="match status" value="1"/>
</dbReference>
<dbReference type="RefSeq" id="WP_329511694.1">
    <property type="nucleotide sequence ID" value="NZ_BAAAYZ010000078.1"/>
</dbReference>
<dbReference type="InterPro" id="IPR050509">
    <property type="entry name" value="CoA-transferase_III"/>
</dbReference>
<evidence type="ECO:0000313" key="2">
    <source>
        <dbReference type="Proteomes" id="UP001333996"/>
    </source>
</evidence>
<dbReference type="InterPro" id="IPR044855">
    <property type="entry name" value="CoA-Trfase_III_dom3_sf"/>
</dbReference>
<keyword evidence="1" id="KW-0808">Transferase</keyword>
<organism evidence="1 2">
    <name type="scientific">Streptomyces chiangmaiensis</name>
    <dbReference type="NCBI Taxonomy" id="766497"/>
    <lineage>
        <taxon>Bacteria</taxon>
        <taxon>Bacillati</taxon>
        <taxon>Actinomycetota</taxon>
        <taxon>Actinomycetes</taxon>
        <taxon>Kitasatosporales</taxon>
        <taxon>Streptomycetaceae</taxon>
        <taxon>Streptomyces</taxon>
    </lineage>
</organism>
<keyword evidence="2" id="KW-1185">Reference proteome</keyword>